<name>A0ABV5K6H6_9ACTN</name>
<proteinExistence type="predicted"/>
<keyword evidence="2" id="KW-1185">Reference proteome</keyword>
<evidence type="ECO:0000313" key="1">
    <source>
        <dbReference type="EMBL" id="MFB9311987.1"/>
    </source>
</evidence>
<accession>A0ABV5K6H6</accession>
<dbReference type="Pfam" id="PF16264">
    <property type="entry name" value="SatD"/>
    <property type="match status" value="1"/>
</dbReference>
<dbReference type="InterPro" id="IPR013324">
    <property type="entry name" value="RNA_pol_sigma_r3/r4-like"/>
</dbReference>
<sequence>MVVRIIGDVVGSRGVEDRLGLHQRLSRVLAEANDRWDADLRITVGDEYQGTVASLGAAVAVTLAVRVALLPDHDVRHGLGRGPATVLDHDRAIEDGPGWWAARAAIEAVADLEASAVTRTARTAYRSVGSDDPAGDPAGDPAAPAVEAALLARDELVGRLDARSLSVLRGLLGGRSQRELAEEAGVSASAVSQRVRRDGIGVVVTMSRWMELLP</sequence>
<dbReference type="RefSeq" id="WP_140010814.1">
    <property type="nucleotide sequence ID" value="NZ_JBHMDG010000002.1"/>
</dbReference>
<comment type="caution">
    <text evidence="1">The sequence shown here is derived from an EMBL/GenBank/DDBJ whole genome shotgun (WGS) entry which is preliminary data.</text>
</comment>
<gene>
    <name evidence="1" type="ORF">ACFFRI_02930</name>
</gene>
<organism evidence="1 2">
    <name type="scientific">Nocardioides plantarum</name>
    <dbReference type="NCBI Taxonomy" id="29299"/>
    <lineage>
        <taxon>Bacteria</taxon>
        <taxon>Bacillati</taxon>
        <taxon>Actinomycetota</taxon>
        <taxon>Actinomycetes</taxon>
        <taxon>Propionibacteriales</taxon>
        <taxon>Nocardioidaceae</taxon>
        <taxon>Nocardioides</taxon>
    </lineage>
</organism>
<dbReference type="InterPro" id="IPR032580">
    <property type="entry name" value="SatD"/>
</dbReference>
<protein>
    <submittedName>
        <fullName evidence="1">SatD family protein</fullName>
    </submittedName>
</protein>
<dbReference type="SUPFAM" id="SSF88659">
    <property type="entry name" value="Sigma3 and sigma4 domains of RNA polymerase sigma factors"/>
    <property type="match status" value="1"/>
</dbReference>
<dbReference type="EMBL" id="JBHMDG010000002">
    <property type="protein sequence ID" value="MFB9311987.1"/>
    <property type="molecule type" value="Genomic_DNA"/>
</dbReference>
<evidence type="ECO:0000313" key="2">
    <source>
        <dbReference type="Proteomes" id="UP001589750"/>
    </source>
</evidence>
<dbReference type="Proteomes" id="UP001589750">
    <property type="component" value="Unassembled WGS sequence"/>
</dbReference>
<reference evidence="1 2" key="1">
    <citation type="submission" date="2024-09" db="EMBL/GenBank/DDBJ databases">
        <authorList>
            <person name="Sun Q."/>
            <person name="Mori K."/>
        </authorList>
    </citation>
    <scope>NUCLEOTIDE SEQUENCE [LARGE SCALE GENOMIC DNA]</scope>
    <source>
        <strain evidence="1 2">JCM 9626</strain>
    </source>
</reference>